<organism evidence="7">
    <name type="scientific">Aphanomyces astaci</name>
    <name type="common">Crayfish plague agent</name>
    <dbReference type="NCBI Taxonomy" id="112090"/>
    <lineage>
        <taxon>Eukaryota</taxon>
        <taxon>Sar</taxon>
        <taxon>Stramenopiles</taxon>
        <taxon>Oomycota</taxon>
        <taxon>Saprolegniomycetes</taxon>
        <taxon>Saprolegniales</taxon>
        <taxon>Verrucalvaceae</taxon>
        <taxon>Aphanomyces</taxon>
    </lineage>
</organism>
<evidence type="ECO:0000259" key="5">
    <source>
        <dbReference type="Pfam" id="PF10433"/>
    </source>
</evidence>
<dbReference type="OrthoDB" id="6109at2759"/>
<feature type="domain" description="RSE1/DDB1/CPSF1 second beta-propeller" evidence="6">
    <location>
        <begin position="564"/>
        <end position="1014"/>
    </location>
</feature>
<dbReference type="Pfam" id="PF03178">
    <property type="entry name" value="CPSF_A"/>
    <property type="match status" value="1"/>
</dbReference>
<dbReference type="Pfam" id="PF23726">
    <property type="entry name" value="Beta-prop_RSE1_2nd"/>
    <property type="match status" value="1"/>
</dbReference>
<dbReference type="InterPro" id="IPR050358">
    <property type="entry name" value="RSE1/DDB1/CFT1"/>
</dbReference>
<evidence type="ECO:0008006" key="8">
    <source>
        <dbReference type="Google" id="ProtNLM"/>
    </source>
</evidence>
<dbReference type="EMBL" id="KI913149">
    <property type="protein sequence ID" value="ETV73378.1"/>
    <property type="molecule type" value="Genomic_DNA"/>
</dbReference>
<dbReference type="InterPro" id="IPR004871">
    <property type="entry name" value="RSE1/DDB1/CPSF1_C"/>
</dbReference>
<evidence type="ECO:0000313" key="7">
    <source>
        <dbReference type="EMBL" id="ETV73378.1"/>
    </source>
</evidence>
<comment type="subcellular location">
    <subcellularLocation>
        <location evidence="1">Nucleus</location>
    </subcellularLocation>
</comment>
<dbReference type="InterPro" id="IPR058543">
    <property type="entry name" value="Beta-prop_RSE1/DDB1/CPSF1_2nd"/>
</dbReference>
<feature type="region of interest" description="Disordered" evidence="3">
    <location>
        <begin position="1068"/>
        <end position="1097"/>
    </location>
</feature>
<evidence type="ECO:0000256" key="2">
    <source>
        <dbReference type="ARBA" id="ARBA00023242"/>
    </source>
</evidence>
<dbReference type="STRING" id="112090.W4G356"/>
<evidence type="ECO:0000256" key="1">
    <source>
        <dbReference type="ARBA" id="ARBA00004123"/>
    </source>
</evidence>
<evidence type="ECO:0000256" key="3">
    <source>
        <dbReference type="SAM" id="MobiDB-lite"/>
    </source>
</evidence>
<dbReference type="RefSeq" id="XP_009837253.1">
    <property type="nucleotide sequence ID" value="XM_009838951.1"/>
</dbReference>
<proteinExistence type="predicted"/>
<dbReference type="Gene3D" id="2.130.10.10">
    <property type="entry name" value="YVTN repeat-like/Quinoprotein amine dehydrogenase"/>
    <property type="match status" value="2"/>
</dbReference>
<gene>
    <name evidence="7" type="ORF">H257_11878</name>
</gene>
<feature type="compositionally biased region" description="Acidic residues" evidence="3">
    <location>
        <begin position="1074"/>
        <end position="1088"/>
    </location>
</feature>
<dbReference type="GeneID" id="20813874"/>
<evidence type="ECO:0000259" key="6">
    <source>
        <dbReference type="Pfam" id="PF23726"/>
    </source>
</evidence>
<dbReference type="InterPro" id="IPR015943">
    <property type="entry name" value="WD40/YVTN_repeat-like_dom_sf"/>
</dbReference>
<protein>
    <recommendedName>
        <fullName evidence="8">Cleavage/polyadenylation specificity factor A subunit C-terminal domain-containing protein</fullName>
    </recommendedName>
</protein>
<dbReference type="Pfam" id="PF10433">
    <property type="entry name" value="Beta-prop_RSE1_1st"/>
    <property type="match status" value="1"/>
</dbReference>
<sequence>MSHTQHFLCHRDLVQSTGVLFSLFGSFCSASSADLVVIYAQRIDVYRVESFPPSNPAPSSSITLHLLHTFSLSGVVQCAQLVHVKKSTACLALTFSPAKLVLVRYQAGALVTVAMHNFEEDGMGLGTALQGERFGRTQFSGISSIPLTMADPDHRCLSMLLYQDQLLVIPLQDSRGTDEDNEDGGDMYEIASLKMEDKTRTEQYASTLSSFGLDGVVGRTFMLRLKELDIRGKIIDFVFLEGYLEPTLMLLHEENDRHAAVGRFAAGFDTFCLTVLSINLTTRLHPKIWSVANLPSDCFKLSPCPAPLGGAIVFAQNAILYFNQNQYFGLATTSFADKTTDTAKLPLHRSPLLDETFLASNCRASLLNADEMVLNVEGQLFVLSLPSHRSLKQKGFYGPEVCQLMLRRLSSSKVAAATAMAVDMQRHLIFVGTRNGDSQLLWYHTDTHDVSDVHIPVQVPACPVPVPDDLESDDEDLYLYGHRLVAVTAEDDVQPLDTVSKAAEFAAYSVDIVDQLPAIGQVTSMDMGVDVDMEGVAPKETLVLSGGVGDQSSVSMIHRGIRPVVITEVPLEGCRAMWAVYGCATASYHEYLILSMKSRTMVLKAGDETLPLDASGLFVDGPTLAASNILNNQRIVQVYKQGVRLLEEANNTLECTQEIPLDGDIDCGGLGVEVPAVGIVSVDILDPYVLLLLSDGSLRVVCADARDLDLSVLHPEILENGQICAVCLFHDWGHIFTVSTPESTDQEAAASVQPDDDSIKDEADELDDIYKVSGGGIAAQPIETSPRLLPQQQHQSTDKPVYCAVCLDSGTMLVYSLPDFTLEATFPGLNVAPQVLSSSSVYPIVGLSQDGKKPATLSPVADICIHRVGPCDTVGNGNVVSKMVLVVYISNGDLIVYEAAGRRFVRVATQTITRPFALKKESAATAMLNTTLFRYPMLTRFQSVARHSGVFFRGASPMWVWNSRGLPSLSPMAVPVVAKPNQVPVLCWTAFDHWNCPQGFVYFHSDGMLRVCEVPPNTTITQSGSVVQKIEFGSPTIHHLVHIGCHGTGAVQEALQTPTYAVVLSHSVAPPVDDGTENDVDEDPEEDGYTAPKPGEVVPGMDAADFTGVLDEQHELRLIQSIDGHLTPAGVFSIHMDRYEVVLTVRVMYLSDAPVLVPQEWKHKRKPYVIVGTGFIGPSGEDENGKGRLLVYEVDYAQYTNAQGVTGRKLPKLKLIYAKEHKQGGISMVCQLGAYVLAAVGAKLIVYELKGGQLIGCAFFDAQLYIVSLNVIKSYILYGDLYKSVHFLHWKPQEKTIIMLAKDFEPLDVTATEVSVMNSQLGLIACDMEANVHVMQYEPTHVESRGGQKLLRTSDFHLGTRVTCLLRKRMVDSSFPLYVTLLATAEGGLGVLIPVQERLFRRMYTLQSIMVNVLPQNAGLNPREFRQAVHTRSTGRPDAWCTWKAKKAFLDYAVIGRFSDLDYVAQRELARCIGTVPEVVLHNLLELQRSTLFL</sequence>
<dbReference type="PANTHER" id="PTHR10644">
    <property type="entry name" value="DNA REPAIR/RNA PROCESSING CPSF FAMILY"/>
    <property type="match status" value="1"/>
</dbReference>
<dbReference type="GO" id="GO:0003676">
    <property type="term" value="F:nucleic acid binding"/>
    <property type="evidence" value="ECO:0007669"/>
    <property type="project" value="InterPro"/>
</dbReference>
<keyword evidence="2" id="KW-0539">Nucleus</keyword>
<feature type="domain" description="RSE1/DDB1/CPSF1 C-terminal" evidence="4">
    <location>
        <begin position="1118"/>
        <end position="1460"/>
    </location>
</feature>
<dbReference type="InterPro" id="IPR018846">
    <property type="entry name" value="Beta-prop_RSE1/DDB1/CPSF1_1st"/>
</dbReference>
<reference evidence="7" key="1">
    <citation type="submission" date="2013-12" db="EMBL/GenBank/DDBJ databases">
        <title>The Genome Sequence of Aphanomyces astaci APO3.</title>
        <authorList>
            <consortium name="The Broad Institute Genomics Platform"/>
            <person name="Russ C."/>
            <person name="Tyler B."/>
            <person name="van West P."/>
            <person name="Dieguez-Uribeondo J."/>
            <person name="Young S.K."/>
            <person name="Zeng Q."/>
            <person name="Gargeya S."/>
            <person name="Fitzgerald M."/>
            <person name="Abouelleil A."/>
            <person name="Alvarado L."/>
            <person name="Chapman S.B."/>
            <person name="Gainer-Dewar J."/>
            <person name="Goldberg J."/>
            <person name="Griggs A."/>
            <person name="Gujja S."/>
            <person name="Hansen M."/>
            <person name="Howarth C."/>
            <person name="Imamovic A."/>
            <person name="Ireland A."/>
            <person name="Larimer J."/>
            <person name="McCowan C."/>
            <person name="Murphy C."/>
            <person name="Pearson M."/>
            <person name="Poon T.W."/>
            <person name="Priest M."/>
            <person name="Roberts A."/>
            <person name="Saif S."/>
            <person name="Shea T."/>
            <person name="Sykes S."/>
            <person name="Wortman J."/>
            <person name="Nusbaum C."/>
            <person name="Birren B."/>
        </authorList>
    </citation>
    <scope>NUCLEOTIDE SEQUENCE [LARGE SCALE GENOMIC DNA]</scope>
    <source>
        <strain evidence="7">APO3</strain>
    </source>
</reference>
<feature type="domain" description="RSE1/DDB1/CPSF1 first beta-propeller" evidence="5">
    <location>
        <begin position="22"/>
        <end position="441"/>
    </location>
</feature>
<evidence type="ECO:0000259" key="4">
    <source>
        <dbReference type="Pfam" id="PF03178"/>
    </source>
</evidence>
<name>W4G356_APHAT</name>
<dbReference type="GO" id="GO:0005634">
    <property type="term" value="C:nucleus"/>
    <property type="evidence" value="ECO:0007669"/>
    <property type="project" value="UniProtKB-SubCell"/>
</dbReference>
<dbReference type="VEuPathDB" id="FungiDB:H257_11878"/>
<accession>W4G356</accession>